<gene>
    <name evidence="1" type="ORF">GGD55_004784</name>
</gene>
<accession>A0A7W8UEW7</accession>
<keyword evidence="1" id="KW-0456">Lyase</keyword>
<dbReference type="RefSeq" id="WP_018325116.1">
    <property type="nucleotide sequence ID" value="NZ_JACHBK010000012.1"/>
</dbReference>
<protein>
    <submittedName>
        <fullName evidence="1">Citrate lyase beta subunit</fullName>
    </submittedName>
</protein>
<organism evidence="1 2">
    <name type="scientific">Rhizobium giardinii</name>
    <dbReference type="NCBI Taxonomy" id="56731"/>
    <lineage>
        <taxon>Bacteria</taxon>
        <taxon>Pseudomonadati</taxon>
        <taxon>Pseudomonadota</taxon>
        <taxon>Alphaproteobacteria</taxon>
        <taxon>Hyphomicrobiales</taxon>
        <taxon>Rhizobiaceae</taxon>
        <taxon>Rhizobium/Agrobacterium group</taxon>
        <taxon>Rhizobium</taxon>
    </lineage>
</organism>
<dbReference type="Proteomes" id="UP000585507">
    <property type="component" value="Unassembled WGS sequence"/>
</dbReference>
<sequence length="240" mass="24587">MSVNRFDIMPSLLCAPTEALMPADVPADQPVTVIVDIVSDWATAADRVQPILDSRASDSIKGPTLLRIGMPDGDNGQEALSSLVAARPDGFVLSRCGGVTDIQKFDVMLRVAEAENGLVAGSLAILAEVGALLAFFLSAEAIGGASERLKGLIFDGAALAKVTASPANGATAGGPGAPALFARAATVLKAAQASLPRYELLTEEPLLPEELRAIRDVSRADGFSGVIARNAAQLPALASG</sequence>
<proteinExistence type="predicted"/>
<dbReference type="EMBL" id="JACHBK010000012">
    <property type="protein sequence ID" value="MBB5538063.1"/>
    <property type="molecule type" value="Genomic_DNA"/>
</dbReference>
<dbReference type="Gene3D" id="3.20.20.60">
    <property type="entry name" value="Phosphoenolpyruvate-binding domains"/>
    <property type="match status" value="1"/>
</dbReference>
<evidence type="ECO:0000313" key="1">
    <source>
        <dbReference type="EMBL" id="MBB5538063.1"/>
    </source>
</evidence>
<evidence type="ECO:0000313" key="2">
    <source>
        <dbReference type="Proteomes" id="UP000585507"/>
    </source>
</evidence>
<dbReference type="GO" id="GO:0016829">
    <property type="term" value="F:lyase activity"/>
    <property type="evidence" value="ECO:0007669"/>
    <property type="project" value="UniProtKB-KW"/>
</dbReference>
<keyword evidence="2" id="KW-1185">Reference proteome</keyword>
<name>A0A7W8UEW7_9HYPH</name>
<comment type="caution">
    <text evidence="1">The sequence shown here is derived from an EMBL/GenBank/DDBJ whole genome shotgun (WGS) entry which is preliminary data.</text>
</comment>
<dbReference type="InterPro" id="IPR015813">
    <property type="entry name" value="Pyrv/PenolPyrv_kinase-like_dom"/>
</dbReference>
<dbReference type="SUPFAM" id="SSF51621">
    <property type="entry name" value="Phosphoenolpyruvate/pyruvate domain"/>
    <property type="match status" value="1"/>
</dbReference>
<reference evidence="1 2" key="1">
    <citation type="submission" date="2020-08" db="EMBL/GenBank/DDBJ databases">
        <title>Genomic Encyclopedia of Type Strains, Phase IV (KMG-V): Genome sequencing to study the core and pangenomes of soil and plant-associated prokaryotes.</title>
        <authorList>
            <person name="Whitman W."/>
        </authorList>
    </citation>
    <scope>NUCLEOTIDE SEQUENCE [LARGE SCALE GENOMIC DNA]</scope>
    <source>
        <strain evidence="1 2">SEMIA 4084</strain>
    </source>
</reference>
<dbReference type="InterPro" id="IPR040442">
    <property type="entry name" value="Pyrv_kinase-like_dom_sf"/>
</dbReference>
<dbReference type="AlphaFoldDB" id="A0A7W8UEW7"/>